<organism evidence="5 6">
    <name type="scientific">Gnomoniopsis smithogilvyi</name>
    <dbReference type="NCBI Taxonomy" id="1191159"/>
    <lineage>
        <taxon>Eukaryota</taxon>
        <taxon>Fungi</taxon>
        <taxon>Dikarya</taxon>
        <taxon>Ascomycota</taxon>
        <taxon>Pezizomycotina</taxon>
        <taxon>Sordariomycetes</taxon>
        <taxon>Sordariomycetidae</taxon>
        <taxon>Diaporthales</taxon>
        <taxon>Gnomoniaceae</taxon>
        <taxon>Gnomoniopsis</taxon>
    </lineage>
</organism>
<evidence type="ECO:0000313" key="5">
    <source>
        <dbReference type="EMBL" id="KAJ4390131.1"/>
    </source>
</evidence>
<dbReference type="PANTHER" id="PTHR46640:SF1">
    <property type="entry name" value="FUNGAL LIPASE-LIKE DOMAIN-CONTAINING PROTEIN-RELATED"/>
    <property type="match status" value="1"/>
</dbReference>
<dbReference type="Pfam" id="PF01764">
    <property type="entry name" value="Lipase_3"/>
    <property type="match status" value="1"/>
</dbReference>
<dbReference type="InterPro" id="IPR029058">
    <property type="entry name" value="AB_hydrolase_fold"/>
</dbReference>
<evidence type="ECO:0000259" key="4">
    <source>
        <dbReference type="Pfam" id="PF01764"/>
    </source>
</evidence>
<feature type="signal peptide" evidence="3">
    <location>
        <begin position="1"/>
        <end position="18"/>
    </location>
</feature>
<sequence length="331" mass="36020">MQVSRLSLLLIAVSRTISSPYEDNVVKPRDSVSVGVNTEDLAHLTKFAQYAGAAYCDPVAGRPVYCKGDICPAGNHSNATIYSVFHGIETDVLGFIAVDSTTQEIIISVRGSVSLHNWLADVVWARQPSTMCRGCWAHLGFLFACSEIARNVNATLFSATKLFPNYKITLTGHSLGAAVGTLLAMRLRDMGYEMDLYTYGSPRVGNEALASYISHQKGRDWPGPSWRTRYDAAEIEVCTGYANAACNAGAPWWVLDITSHLYYFVAISHCGETEEPRLRFANEPLNGTTAVNSSESGLDQATADTLAMYAKLDQEYAAALQTSGIESDVVF</sequence>
<protein>
    <recommendedName>
        <fullName evidence="4">Fungal lipase-type domain-containing protein</fullName>
    </recommendedName>
</protein>
<dbReference type="Gene3D" id="3.40.50.1820">
    <property type="entry name" value="alpha/beta hydrolase"/>
    <property type="match status" value="1"/>
</dbReference>
<comment type="caution">
    <text evidence="5">The sequence shown here is derived from an EMBL/GenBank/DDBJ whole genome shotgun (WGS) entry which is preliminary data.</text>
</comment>
<accession>A0A9W8YT03</accession>
<evidence type="ECO:0000256" key="3">
    <source>
        <dbReference type="SAM" id="SignalP"/>
    </source>
</evidence>
<dbReference type="InterPro" id="IPR051299">
    <property type="entry name" value="AB_hydrolase_lip/est"/>
</dbReference>
<dbReference type="GO" id="GO:0006629">
    <property type="term" value="P:lipid metabolic process"/>
    <property type="evidence" value="ECO:0007669"/>
    <property type="project" value="InterPro"/>
</dbReference>
<keyword evidence="6" id="KW-1185">Reference proteome</keyword>
<feature type="chain" id="PRO_5040936078" description="Fungal lipase-type domain-containing protein" evidence="3">
    <location>
        <begin position="19"/>
        <end position="331"/>
    </location>
</feature>
<evidence type="ECO:0000256" key="2">
    <source>
        <dbReference type="ARBA" id="ARBA00022801"/>
    </source>
</evidence>
<dbReference type="PANTHER" id="PTHR46640">
    <property type="entry name" value="TRIACYLGLYCEROL LIPASE, PUTATIVE (AFU_ORTHOLOGUE AFUA_6G06510)-RELATED"/>
    <property type="match status" value="1"/>
</dbReference>
<dbReference type="SUPFAM" id="SSF53474">
    <property type="entry name" value="alpha/beta-Hydrolases"/>
    <property type="match status" value="1"/>
</dbReference>
<evidence type="ECO:0000313" key="6">
    <source>
        <dbReference type="Proteomes" id="UP001140453"/>
    </source>
</evidence>
<dbReference type="CDD" id="cd00519">
    <property type="entry name" value="Lipase_3"/>
    <property type="match status" value="1"/>
</dbReference>
<reference evidence="5" key="1">
    <citation type="submission" date="2022-10" db="EMBL/GenBank/DDBJ databases">
        <title>Tapping the CABI collections for fungal endophytes: first genome assemblies for Collariella, Neodidymelliopsis, Ascochyta clinopodiicola, Didymella pomorum, Didymosphaeria variabile, Neocosmospora piperis and Neocucurbitaria cava.</title>
        <authorList>
            <person name="Hill R."/>
        </authorList>
    </citation>
    <scope>NUCLEOTIDE SEQUENCE</scope>
    <source>
        <strain evidence="5">IMI 355082</strain>
    </source>
</reference>
<proteinExistence type="predicted"/>
<dbReference type="GO" id="GO:0016787">
    <property type="term" value="F:hydrolase activity"/>
    <property type="evidence" value="ECO:0007669"/>
    <property type="project" value="UniProtKB-KW"/>
</dbReference>
<dbReference type="EMBL" id="JAPEVB010000004">
    <property type="protein sequence ID" value="KAJ4390131.1"/>
    <property type="molecule type" value="Genomic_DNA"/>
</dbReference>
<name>A0A9W8YT03_9PEZI</name>
<dbReference type="OrthoDB" id="426718at2759"/>
<evidence type="ECO:0000256" key="1">
    <source>
        <dbReference type="ARBA" id="ARBA00022729"/>
    </source>
</evidence>
<dbReference type="Proteomes" id="UP001140453">
    <property type="component" value="Unassembled WGS sequence"/>
</dbReference>
<dbReference type="AlphaFoldDB" id="A0A9W8YT03"/>
<feature type="domain" description="Fungal lipase-type" evidence="4">
    <location>
        <begin position="107"/>
        <end position="216"/>
    </location>
</feature>
<keyword evidence="2" id="KW-0378">Hydrolase</keyword>
<gene>
    <name evidence="5" type="ORF">N0V93_007605</name>
</gene>
<keyword evidence="1 3" id="KW-0732">Signal</keyword>
<dbReference type="InterPro" id="IPR002921">
    <property type="entry name" value="Fungal_lipase-type"/>
</dbReference>